<dbReference type="InterPro" id="IPR039357">
    <property type="entry name" value="SRD5A/TECR"/>
</dbReference>
<keyword evidence="5" id="KW-0444">Lipid biosynthesis</keyword>
<dbReference type="EMBL" id="JACEFI010000001">
    <property type="protein sequence ID" value="KAH0601945.1"/>
    <property type="molecule type" value="Genomic_DNA"/>
</dbReference>
<evidence type="ECO:0000256" key="13">
    <source>
        <dbReference type="ARBA" id="ARBA00023136"/>
    </source>
</evidence>
<dbReference type="Pfam" id="PF02544">
    <property type="entry name" value="Steroid_dh"/>
    <property type="match status" value="1"/>
</dbReference>
<evidence type="ECO:0000256" key="7">
    <source>
        <dbReference type="ARBA" id="ARBA00022824"/>
    </source>
</evidence>
<protein>
    <recommendedName>
        <fullName evidence="4">very-long-chain enoyl-CoA reductase</fullName>
        <ecNumber evidence="4">1.3.1.93</ecNumber>
    </recommendedName>
</protein>
<keyword evidence="10 17" id="KW-1133">Transmembrane helix</keyword>
<evidence type="ECO:0000256" key="2">
    <source>
        <dbReference type="ARBA" id="ARBA00005194"/>
    </source>
</evidence>
<keyword evidence="6 17" id="KW-0812">Transmembrane</keyword>
<keyword evidence="7" id="KW-0256">Endoplasmic reticulum</keyword>
<evidence type="ECO:0000256" key="16">
    <source>
        <dbReference type="ARBA" id="ARBA00058640"/>
    </source>
</evidence>
<feature type="transmembrane region" description="Helical" evidence="17">
    <location>
        <begin position="94"/>
        <end position="117"/>
    </location>
</feature>
<evidence type="ECO:0000256" key="8">
    <source>
        <dbReference type="ARBA" id="ARBA00022832"/>
    </source>
</evidence>
<name>A0A9P8MP01_9HYPO</name>
<keyword evidence="9" id="KW-0521">NADP</keyword>
<comment type="function">
    <text evidence="16">Catalyzes the last of the four reactions of the long-chain fatty acids elongation cycle. This endoplasmic reticulum-bound enzymatic process, allows the addition of 2 carbons to the chain of long- and very long-chain fatty acids/VLCFAs per cycle. This enzyme reduces the trans-2,3-enoyl-CoA fatty acid intermediate to an acyl-CoA that can be further elongated by entering a new cycle of elongation. Thereby, it participates in the production of VLCFAs of different chain lengths that are involved in multiple biological processes as precursors of membrane lipids and lipid mediators.</text>
</comment>
<dbReference type="PROSITE" id="PS50244">
    <property type="entry name" value="S5A_REDUCTASE"/>
    <property type="match status" value="1"/>
</dbReference>
<feature type="transmembrane region" description="Helical" evidence="17">
    <location>
        <begin position="168"/>
        <end position="184"/>
    </location>
</feature>
<gene>
    <name evidence="19" type="ORF">MHUMG1_00824</name>
</gene>
<dbReference type="Proteomes" id="UP000764110">
    <property type="component" value="Unassembled WGS sequence"/>
</dbReference>
<feature type="transmembrane region" description="Helical" evidence="17">
    <location>
        <begin position="403"/>
        <end position="426"/>
    </location>
</feature>
<evidence type="ECO:0000256" key="15">
    <source>
        <dbReference type="ARBA" id="ARBA00051495"/>
    </source>
</evidence>
<dbReference type="PANTHER" id="PTHR10556:SF28">
    <property type="entry name" value="VERY-LONG-CHAIN ENOYL-COA REDUCTASE"/>
    <property type="match status" value="1"/>
</dbReference>
<comment type="subcellular location">
    <subcellularLocation>
        <location evidence="1">Endoplasmic reticulum membrane</location>
        <topology evidence="1">Multi-pass membrane protein</topology>
    </subcellularLocation>
</comment>
<feature type="transmembrane region" description="Helical" evidence="17">
    <location>
        <begin position="300"/>
        <end position="317"/>
    </location>
</feature>
<comment type="similarity">
    <text evidence="3">Belongs to the steroid 5-alpha reductase family.</text>
</comment>
<feature type="domain" description="3-oxo-5-alpha-steroid 4-dehydrogenase C-terminal" evidence="18">
    <location>
        <begin position="156"/>
        <end position="306"/>
    </location>
</feature>
<keyword evidence="14" id="KW-0275">Fatty acid biosynthesis</keyword>
<accession>A0A9P8MP01</accession>
<evidence type="ECO:0000259" key="18">
    <source>
        <dbReference type="Pfam" id="PF02544"/>
    </source>
</evidence>
<keyword evidence="12" id="KW-0443">Lipid metabolism</keyword>
<comment type="caution">
    <text evidence="19">The sequence shown here is derived from an EMBL/GenBank/DDBJ whole genome shotgun (WGS) entry which is preliminary data.</text>
</comment>
<feature type="transmembrane region" description="Helical" evidence="17">
    <location>
        <begin position="263"/>
        <end position="280"/>
    </location>
</feature>
<evidence type="ECO:0000256" key="14">
    <source>
        <dbReference type="ARBA" id="ARBA00023160"/>
    </source>
</evidence>
<comment type="pathway">
    <text evidence="2">Lipid metabolism; fatty acid biosynthesis.</text>
</comment>
<sequence length="588" mass="65352">MANTTLKLTNRSPKQPIKRLPTTVDLPADATVDDLKVVIAKEAKISDFNRIGIYDPTTKKTLKNRKARLADEPNVSAANEVLVKDLGPQISWRTVFVIEYFGPILFHALVVAARPYIYKNGDSDMSTTQWLAFGMIVAHFVKREIETLFVHKFSANTMPVSNVFKNSFFYWALSGLLCAVSIYNPNSLAARADKPAFDLVGLALYLFGETGNALVHLYLSSLRSTGGTERKIPSGYGFAIVTCPNYMYEILSWVGIIIASRDWTVALFISIGAAQMFTWAKGKERAYRKEFGDKYKKKRFVMLPGLLAQHAPINILLRLRRQARRLGPLGPPRARTRIRLHQAPARIRPGAPPSLLGLGLRRHHIDIRANRQPFPRPPLRLQAYLIPIPMHTIRQINIHIHHALLAILPVLVVLVLVLAAVAALIAPTLTTTTTPAPAPALAPTILAIRQPHRLLEHQESPLQDLGPVLHVAQLLDPPRRRVRLPGELLRLAAQALCRPDHVALLLVQRGGVVVEDARARLELRVDQVAHGGDDGGAGLGDVALGFLRGERLLQRRGGGMRRDGVRLRRGGRGRRDGERCWRRGMAGW</sequence>
<evidence type="ECO:0000256" key="11">
    <source>
        <dbReference type="ARBA" id="ARBA00023002"/>
    </source>
</evidence>
<evidence type="ECO:0000256" key="9">
    <source>
        <dbReference type="ARBA" id="ARBA00022857"/>
    </source>
</evidence>
<dbReference type="Gene3D" id="1.20.120.1630">
    <property type="match status" value="1"/>
</dbReference>
<evidence type="ECO:0000256" key="6">
    <source>
        <dbReference type="ARBA" id="ARBA00022692"/>
    </source>
</evidence>
<evidence type="ECO:0000313" key="19">
    <source>
        <dbReference type="EMBL" id="KAH0601945.1"/>
    </source>
</evidence>
<dbReference type="EC" id="1.3.1.93" evidence="4"/>
<dbReference type="GO" id="GO:0005789">
    <property type="term" value="C:endoplasmic reticulum membrane"/>
    <property type="evidence" value="ECO:0007669"/>
    <property type="project" value="UniProtKB-SubCell"/>
</dbReference>
<keyword evidence="11" id="KW-0560">Oxidoreductase</keyword>
<evidence type="ECO:0000256" key="12">
    <source>
        <dbReference type="ARBA" id="ARBA00023098"/>
    </source>
</evidence>
<dbReference type="PANTHER" id="PTHR10556">
    <property type="entry name" value="3-OXO-5-ALPHA-STEROID 4-DEHYDROGENASE"/>
    <property type="match status" value="1"/>
</dbReference>
<dbReference type="InterPro" id="IPR001104">
    <property type="entry name" value="3-oxo-5_a-steroid_4-DH_C"/>
</dbReference>
<keyword evidence="13 17" id="KW-0472">Membrane</keyword>
<comment type="catalytic activity">
    <reaction evidence="15">
        <text>a very-long-chain 2,3-saturated fatty acyl-CoA + NADP(+) = a very-long-chain (2E)-enoyl-CoA + NADPH + H(+)</text>
        <dbReference type="Rhea" id="RHEA:14473"/>
        <dbReference type="ChEBI" id="CHEBI:15378"/>
        <dbReference type="ChEBI" id="CHEBI:57783"/>
        <dbReference type="ChEBI" id="CHEBI:58349"/>
        <dbReference type="ChEBI" id="CHEBI:83724"/>
        <dbReference type="ChEBI" id="CHEBI:83728"/>
        <dbReference type="EC" id="1.3.1.93"/>
    </reaction>
</comment>
<dbReference type="GO" id="GO:0102758">
    <property type="term" value="F:very-long-chain enoyl-CoA reductase activity"/>
    <property type="evidence" value="ECO:0007669"/>
    <property type="project" value="UniProtKB-EC"/>
</dbReference>
<dbReference type="AlphaFoldDB" id="A0A9P8MP01"/>
<evidence type="ECO:0000256" key="4">
    <source>
        <dbReference type="ARBA" id="ARBA00012530"/>
    </source>
</evidence>
<evidence type="ECO:0000256" key="3">
    <source>
        <dbReference type="ARBA" id="ARBA00007742"/>
    </source>
</evidence>
<feature type="transmembrane region" description="Helical" evidence="17">
    <location>
        <begin position="196"/>
        <end position="215"/>
    </location>
</feature>
<proteinExistence type="inferred from homology"/>
<organism evidence="19 20">
    <name type="scientific">Metarhizium humberi</name>
    <dbReference type="NCBI Taxonomy" id="2596975"/>
    <lineage>
        <taxon>Eukaryota</taxon>
        <taxon>Fungi</taxon>
        <taxon>Dikarya</taxon>
        <taxon>Ascomycota</taxon>
        <taxon>Pezizomycotina</taxon>
        <taxon>Sordariomycetes</taxon>
        <taxon>Hypocreomycetidae</taxon>
        <taxon>Hypocreales</taxon>
        <taxon>Clavicipitaceae</taxon>
        <taxon>Metarhizium</taxon>
    </lineage>
</organism>
<evidence type="ECO:0000313" key="20">
    <source>
        <dbReference type="Proteomes" id="UP000764110"/>
    </source>
</evidence>
<dbReference type="GO" id="GO:0042761">
    <property type="term" value="P:very long-chain fatty acid biosynthetic process"/>
    <property type="evidence" value="ECO:0007669"/>
    <property type="project" value="TreeGrafter"/>
</dbReference>
<dbReference type="FunFam" id="1.20.120.1630:FF:000010">
    <property type="entry name" value="Steroid alpha reductase family protein"/>
    <property type="match status" value="1"/>
</dbReference>
<evidence type="ECO:0000256" key="17">
    <source>
        <dbReference type="SAM" id="Phobius"/>
    </source>
</evidence>
<reference evidence="19 20" key="1">
    <citation type="submission" date="2020-07" db="EMBL/GenBank/DDBJ databases">
        <title>Metarhizium humberi genome.</title>
        <authorList>
            <person name="Lysoe E."/>
        </authorList>
    </citation>
    <scope>NUCLEOTIDE SEQUENCE [LARGE SCALE GENOMIC DNA]</scope>
    <source>
        <strain evidence="19 20">ESALQ1638</strain>
    </source>
</reference>
<keyword evidence="20" id="KW-1185">Reference proteome</keyword>
<evidence type="ECO:0000256" key="10">
    <source>
        <dbReference type="ARBA" id="ARBA00022989"/>
    </source>
</evidence>
<evidence type="ECO:0000256" key="5">
    <source>
        <dbReference type="ARBA" id="ARBA00022516"/>
    </source>
</evidence>
<keyword evidence="8" id="KW-0276">Fatty acid metabolism</keyword>
<evidence type="ECO:0000256" key="1">
    <source>
        <dbReference type="ARBA" id="ARBA00004477"/>
    </source>
</evidence>
<feature type="transmembrane region" description="Helical" evidence="17">
    <location>
        <begin position="235"/>
        <end position="256"/>
    </location>
</feature>